<dbReference type="Gene3D" id="3.40.1440.10">
    <property type="entry name" value="GIY-YIG endonuclease"/>
    <property type="match status" value="1"/>
</dbReference>
<dbReference type="AlphaFoldDB" id="A0A1F5YKD3"/>
<accession>A0A1F5YKD3</accession>
<dbReference type="EMBL" id="MFJB01000019">
    <property type="protein sequence ID" value="OGG00669.1"/>
    <property type="molecule type" value="Genomic_DNA"/>
</dbReference>
<evidence type="ECO:0000313" key="4">
    <source>
        <dbReference type="Proteomes" id="UP000177396"/>
    </source>
</evidence>
<dbReference type="SUPFAM" id="SSF82771">
    <property type="entry name" value="GIY-YIG endonuclease"/>
    <property type="match status" value="1"/>
</dbReference>
<dbReference type="PROSITE" id="PS50164">
    <property type="entry name" value="GIY_YIG"/>
    <property type="match status" value="1"/>
</dbReference>
<name>A0A1F5YKD3_9BACT</name>
<comment type="caution">
    <text evidence="3">The sequence shown here is derived from an EMBL/GenBank/DDBJ whole genome shotgun (WGS) entry which is preliminary data.</text>
</comment>
<dbReference type="PANTHER" id="PTHR34477:SF5">
    <property type="entry name" value="BSL5627 PROTEIN"/>
    <property type="match status" value="1"/>
</dbReference>
<organism evidence="3 4">
    <name type="scientific">Candidatus Gottesmanbacteria bacterium RBG_16_38_7b</name>
    <dbReference type="NCBI Taxonomy" id="1798372"/>
    <lineage>
        <taxon>Bacteria</taxon>
        <taxon>Candidatus Gottesmaniibacteriota</taxon>
    </lineage>
</organism>
<dbReference type="Pfam" id="PF01541">
    <property type="entry name" value="GIY-YIG"/>
    <property type="match status" value="1"/>
</dbReference>
<evidence type="ECO:0000259" key="2">
    <source>
        <dbReference type="PROSITE" id="PS50164"/>
    </source>
</evidence>
<dbReference type="InterPro" id="IPR000305">
    <property type="entry name" value="GIY-YIG_endonuc"/>
</dbReference>
<dbReference type="InterPro" id="IPR050190">
    <property type="entry name" value="UPF0213_domain"/>
</dbReference>
<feature type="domain" description="GIY-YIG" evidence="2">
    <location>
        <begin position="1"/>
        <end position="70"/>
    </location>
</feature>
<sequence>MSNIRRNVMYIGITGNLVKRVYEHKEGLYGGFTSIYKVKDLLYYETYDDSNSTIIREKQLKNWPRKKKNALIAKTNPTLKDLYQTLI</sequence>
<comment type="similarity">
    <text evidence="1">Belongs to the UPF0213 family.</text>
</comment>
<evidence type="ECO:0000256" key="1">
    <source>
        <dbReference type="ARBA" id="ARBA00007435"/>
    </source>
</evidence>
<proteinExistence type="inferred from homology"/>
<dbReference type="InterPro" id="IPR035901">
    <property type="entry name" value="GIY-YIG_endonuc_sf"/>
</dbReference>
<dbReference type="PANTHER" id="PTHR34477">
    <property type="entry name" value="UPF0213 PROTEIN YHBQ"/>
    <property type="match status" value="1"/>
</dbReference>
<protein>
    <recommendedName>
        <fullName evidence="2">GIY-YIG domain-containing protein</fullName>
    </recommendedName>
</protein>
<dbReference type="Proteomes" id="UP000177396">
    <property type="component" value="Unassembled WGS sequence"/>
</dbReference>
<evidence type="ECO:0000313" key="3">
    <source>
        <dbReference type="EMBL" id="OGG00669.1"/>
    </source>
</evidence>
<reference evidence="3 4" key="1">
    <citation type="journal article" date="2016" name="Nat. Commun.">
        <title>Thousands of microbial genomes shed light on interconnected biogeochemical processes in an aquifer system.</title>
        <authorList>
            <person name="Anantharaman K."/>
            <person name="Brown C.T."/>
            <person name="Hug L.A."/>
            <person name="Sharon I."/>
            <person name="Castelle C.J."/>
            <person name="Probst A.J."/>
            <person name="Thomas B.C."/>
            <person name="Singh A."/>
            <person name="Wilkins M.J."/>
            <person name="Karaoz U."/>
            <person name="Brodie E.L."/>
            <person name="Williams K.H."/>
            <person name="Hubbard S.S."/>
            <person name="Banfield J.F."/>
        </authorList>
    </citation>
    <scope>NUCLEOTIDE SEQUENCE [LARGE SCALE GENOMIC DNA]</scope>
</reference>
<dbReference type="CDD" id="cd10448">
    <property type="entry name" value="GIY-YIG_unchar_3"/>
    <property type="match status" value="1"/>
</dbReference>
<gene>
    <name evidence="3" type="ORF">A2153_05820</name>
</gene>